<dbReference type="InterPro" id="IPR050492">
    <property type="entry name" value="Bact_metal-bind_prot9"/>
</dbReference>
<dbReference type="InterPro" id="IPR006127">
    <property type="entry name" value="ZnuA-like"/>
</dbReference>
<dbReference type="EMBL" id="JAIOIU010000002">
    <property type="protein sequence ID" value="MBZ0158534.1"/>
    <property type="molecule type" value="Genomic_DNA"/>
</dbReference>
<dbReference type="Gene3D" id="3.40.50.1980">
    <property type="entry name" value="Nitrogenase molybdenum iron protein domain"/>
    <property type="match status" value="2"/>
</dbReference>
<name>A0AAJ1ERN1_9BACT</name>
<dbReference type="GO" id="GO:0046872">
    <property type="term" value="F:metal ion binding"/>
    <property type="evidence" value="ECO:0007669"/>
    <property type="project" value="InterPro"/>
</dbReference>
<evidence type="ECO:0000313" key="2">
    <source>
        <dbReference type="Proteomes" id="UP001197609"/>
    </source>
</evidence>
<proteinExistence type="predicted"/>
<protein>
    <submittedName>
        <fullName evidence="1">Metal ABC transporter substrate-binding protein</fullName>
    </submittedName>
</protein>
<dbReference type="PANTHER" id="PTHR42953">
    <property type="entry name" value="HIGH-AFFINITY ZINC UPTAKE SYSTEM PROTEIN ZNUA-RELATED"/>
    <property type="match status" value="1"/>
</dbReference>
<dbReference type="GO" id="GO:0030001">
    <property type="term" value="P:metal ion transport"/>
    <property type="evidence" value="ECO:0007669"/>
    <property type="project" value="InterPro"/>
</dbReference>
<dbReference type="Proteomes" id="UP001197609">
    <property type="component" value="Unassembled WGS sequence"/>
</dbReference>
<dbReference type="SUPFAM" id="SSF53807">
    <property type="entry name" value="Helical backbone' metal receptor"/>
    <property type="match status" value="2"/>
</dbReference>
<comment type="caution">
    <text evidence="1">The sequence shown here is derived from an EMBL/GenBank/DDBJ whole genome shotgun (WGS) entry which is preliminary data.</text>
</comment>
<reference evidence="1 2" key="1">
    <citation type="journal article" date="2021" name="bioRxiv">
        <title>Unraveling nitrogen, sulfur and carbon metabolic pathways and microbial community transcriptional responses to substrate deprivation and toxicity stresses in a bioreactor mimicking anoxic brackish coastal sediment conditions.</title>
        <authorList>
            <person name="Martins P.D."/>
            <person name="Echeveste M.J."/>
            <person name="Arshad A."/>
            <person name="Kurth J."/>
            <person name="Ouboter H."/>
            <person name="Jetten M.S.M."/>
            <person name="Welte C.U."/>
        </authorList>
    </citation>
    <scope>NUCLEOTIDE SEQUENCE [LARGE SCALE GENOMIC DNA]</scope>
    <source>
        <strain evidence="1">MAG_38</strain>
    </source>
</reference>
<organism evidence="1 2">
    <name type="scientific">Candidatus Methylomirabilis tolerans</name>
    <dbReference type="NCBI Taxonomy" id="3123416"/>
    <lineage>
        <taxon>Bacteria</taxon>
        <taxon>Candidatus Methylomirabilota</taxon>
        <taxon>Candidatus Methylomirabilia</taxon>
        <taxon>Candidatus Methylomirabilales</taxon>
        <taxon>Candidatus Methylomirabilaceae</taxon>
        <taxon>Candidatus Methylomirabilis</taxon>
    </lineage>
</organism>
<evidence type="ECO:0000313" key="1">
    <source>
        <dbReference type="EMBL" id="MBZ0158534.1"/>
    </source>
</evidence>
<sequence length="353" mass="39142">MFTGLRRMFCLSVLGWLVATFGFVGPSAFAQEGIKPIAVCATVTDLSSLAREIGGDQISVTVFAKGTEDAHFIEAKPSFIKMLSQCDLYLQVGMELEIGWAPVLLQNARNGAVLPGGRGHIDASRVIAPLEVPTGPVDRSMGDVHPMGNPHYLLDPLNGLKVTRLIRDKLVELRPDRKLYFEDRYIAFQSRLGAALVGEKLARKYDVEKLALLYERGTLIPFLKSQGETSLLQGWLRRMLPHMGTKVVADHNMWPYFARRFGIAVIGFMEPKPGIPPTTKHLGTLIDFMRAERVGAVLTVSYYDPRHARFISQQTGARIVHLAHQVGARDGADDYFTMIDYNVREMAAALEGS</sequence>
<accession>A0AAJ1ERN1</accession>
<dbReference type="Pfam" id="PF01297">
    <property type="entry name" value="ZnuA"/>
    <property type="match status" value="2"/>
</dbReference>
<dbReference type="PANTHER" id="PTHR42953:SF2">
    <property type="entry name" value="ADHESION PROTEIN"/>
    <property type="match status" value="1"/>
</dbReference>
<gene>
    <name evidence="1" type="ORF">K8G79_00035</name>
</gene>
<dbReference type="AlphaFoldDB" id="A0AAJ1ERN1"/>